<dbReference type="AlphaFoldDB" id="A0A2K8UDR6"/>
<sequence>MATTLISWLGRTDLRAVAESDKVGVGPVAQALQTRRFARLDLLCDYAPDEAAPYLAWLQTQAPTPVTPHYVTLDSPTDFGAIYRHARAVVAQTSAAQPPGDGLAFHLSPGTPAMAAVWIILAKTRFPAELIESSIQHGVRVASVPFDISADFLPDLLERPDRTLERLTLGLPPAAPEFDAICHRSPAMARAIARARRAAPRSIPILIEGESGTGKELLARAIHQASPRRAHPFVTVNCGAIAPDLIESELFGHEKGAFTGAVGQRSGYFESAHSGTLFLDELGELPKPAQVKLLRALQEGEVTRVGATAPTPVDVRILAATNRTLVEEVAAGRFREDLFYRLAVAVIHLPPLREREGDAGLLLDRLLDQVNRESESEPGYSPKILSVNARKLLLEHPWPGNVREMQNTLRRAAVWTPGPTIDLEDARDALLPSPARDLASEPALAQDIAQGIDLNATIDRIARHYLEQAMRLTGGNKTRAARLLGFGNPTTLTNWLKKHGVDA</sequence>
<feature type="domain" description="Sigma-54 factor interaction" evidence="5">
    <location>
        <begin position="181"/>
        <end position="414"/>
    </location>
</feature>
<dbReference type="InterPro" id="IPR009057">
    <property type="entry name" value="Homeodomain-like_sf"/>
</dbReference>
<dbReference type="InterPro" id="IPR003593">
    <property type="entry name" value="AAA+_ATPase"/>
</dbReference>
<dbReference type="SMART" id="SM00382">
    <property type="entry name" value="AAA"/>
    <property type="match status" value="1"/>
</dbReference>
<keyword evidence="2" id="KW-0067">ATP-binding</keyword>
<dbReference type="InterPro" id="IPR025662">
    <property type="entry name" value="Sigma_54_int_dom_ATP-bd_1"/>
</dbReference>
<organism evidence="6 7">
    <name type="scientific">Candidatus Thiodictyon syntrophicum</name>
    <dbReference type="NCBI Taxonomy" id="1166950"/>
    <lineage>
        <taxon>Bacteria</taxon>
        <taxon>Pseudomonadati</taxon>
        <taxon>Pseudomonadota</taxon>
        <taxon>Gammaproteobacteria</taxon>
        <taxon>Chromatiales</taxon>
        <taxon>Chromatiaceae</taxon>
        <taxon>Thiodictyon</taxon>
    </lineage>
</organism>
<dbReference type="InterPro" id="IPR002078">
    <property type="entry name" value="Sigma_54_int"/>
</dbReference>
<dbReference type="GO" id="GO:0006355">
    <property type="term" value="P:regulation of DNA-templated transcription"/>
    <property type="evidence" value="ECO:0007669"/>
    <property type="project" value="InterPro"/>
</dbReference>
<dbReference type="OrthoDB" id="9804019at2"/>
<evidence type="ECO:0000256" key="2">
    <source>
        <dbReference type="ARBA" id="ARBA00022840"/>
    </source>
</evidence>
<proteinExistence type="predicted"/>
<evidence type="ECO:0000313" key="7">
    <source>
        <dbReference type="Proteomes" id="UP000232638"/>
    </source>
</evidence>
<dbReference type="InterPro" id="IPR058031">
    <property type="entry name" value="AAA_lid_NorR"/>
</dbReference>
<dbReference type="GO" id="GO:0005524">
    <property type="term" value="F:ATP binding"/>
    <property type="evidence" value="ECO:0007669"/>
    <property type="project" value="UniProtKB-KW"/>
</dbReference>
<dbReference type="Proteomes" id="UP000232638">
    <property type="component" value="Chromosome"/>
</dbReference>
<dbReference type="SUPFAM" id="SSF46689">
    <property type="entry name" value="Homeodomain-like"/>
    <property type="match status" value="1"/>
</dbReference>
<dbReference type="InterPro" id="IPR002197">
    <property type="entry name" value="HTH_Fis"/>
</dbReference>
<evidence type="ECO:0000259" key="5">
    <source>
        <dbReference type="PROSITE" id="PS50045"/>
    </source>
</evidence>
<dbReference type="PROSITE" id="PS00675">
    <property type="entry name" value="SIGMA54_INTERACT_1"/>
    <property type="match status" value="1"/>
</dbReference>
<dbReference type="Gene3D" id="1.10.10.60">
    <property type="entry name" value="Homeodomain-like"/>
    <property type="match status" value="1"/>
</dbReference>
<dbReference type="FunFam" id="3.40.50.300:FF:000006">
    <property type="entry name" value="DNA-binding transcriptional regulator NtrC"/>
    <property type="match status" value="1"/>
</dbReference>
<dbReference type="Gene3D" id="3.40.50.300">
    <property type="entry name" value="P-loop containing nucleotide triphosphate hydrolases"/>
    <property type="match status" value="1"/>
</dbReference>
<reference evidence="6 7" key="1">
    <citation type="submission" date="2017-03" db="EMBL/GenBank/DDBJ databases">
        <title>Complete genome sequence of Candidatus 'Thiodictyon syntrophicum' sp. nov. strain Cad16T, a photolithoautotroph purple sulfur bacterium isolated from an alpine meromictic lake.</title>
        <authorList>
            <person name="Luedin S.M."/>
            <person name="Pothier J.F."/>
            <person name="Danza F."/>
            <person name="Storelli N."/>
            <person name="Wittwer M."/>
            <person name="Tonolla M."/>
        </authorList>
    </citation>
    <scope>NUCLEOTIDE SEQUENCE [LARGE SCALE GENOMIC DNA]</scope>
    <source>
        <strain evidence="6 7">Cad16T</strain>
    </source>
</reference>
<dbReference type="EMBL" id="CP020370">
    <property type="protein sequence ID" value="AUB83716.1"/>
    <property type="molecule type" value="Genomic_DNA"/>
</dbReference>
<protein>
    <submittedName>
        <fullName evidence="6">AAA family ATPase</fullName>
    </submittedName>
</protein>
<evidence type="ECO:0000313" key="6">
    <source>
        <dbReference type="EMBL" id="AUB83716.1"/>
    </source>
</evidence>
<dbReference type="SUPFAM" id="SSF52540">
    <property type="entry name" value="P-loop containing nucleoside triphosphate hydrolases"/>
    <property type="match status" value="1"/>
</dbReference>
<dbReference type="Pfam" id="PF00158">
    <property type="entry name" value="Sigma54_activat"/>
    <property type="match status" value="1"/>
</dbReference>
<evidence type="ECO:0000256" key="3">
    <source>
        <dbReference type="ARBA" id="ARBA00023015"/>
    </source>
</evidence>
<accession>A0A2K8UDR6</accession>
<keyword evidence="3" id="KW-0805">Transcription regulation</keyword>
<dbReference type="RefSeq" id="WP_100921396.1">
    <property type="nucleotide sequence ID" value="NZ_CP020370.1"/>
</dbReference>
<keyword evidence="7" id="KW-1185">Reference proteome</keyword>
<name>A0A2K8UDR6_9GAMM</name>
<dbReference type="PANTHER" id="PTHR32071">
    <property type="entry name" value="TRANSCRIPTIONAL REGULATORY PROTEIN"/>
    <property type="match status" value="1"/>
</dbReference>
<dbReference type="Pfam" id="PF25601">
    <property type="entry name" value="AAA_lid_14"/>
    <property type="match status" value="1"/>
</dbReference>
<evidence type="ECO:0000256" key="4">
    <source>
        <dbReference type="ARBA" id="ARBA00023163"/>
    </source>
</evidence>
<gene>
    <name evidence="6" type="ORF">THSYN_24010</name>
</gene>
<keyword evidence="4" id="KW-0804">Transcription</keyword>
<dbReference type="Gene3D" id="1.10.8.60">
    <property type="match status" value="1"/>
</dbReference>
<dbReference type="CDD" id="cd00009">
    <property type="entry name" value="AAA"/>
    <property type="match status" value="1"/>
</dbReference>
<dbReference type="GO" id="GO:0043565">
    <property type="term" value="F:sequence-specific DNA binding"/>
    <property type="evidence" value="ECO:0007669"/>
    <property type="project" value="InterPro"/>
</dbReference>
<dbReference type="Pfam" id="PF02954">
    <property type="entry name" value="HTH_8"/>
    <property type="match status" value="1"/>
</dbReference>
<dbReference type="InterPro" id="IPR027417">
    <property type="entry name" value="P-loop_NTPase"/>
</dbReference>
<dbReference type="KEGG" id="tsy:THSYN_24010"/>
<evidence type="ECO:0000256" key="1">
    <source>
        <dbReference type="ARBA" id="ARBA00022741"/>
    </source>
</evidence>
<keyword evidence="1" id="KW-0547">Nucleotide-binding</keyword>
<dbReference type="PROSITE" id="PS50045">
    <property type="entry name" value="SIGMA54_INTERACT_4"/>
    <property type="match status" value="1"/>
</dbReference>